<evidence type="ECO:0000313" key="1">
    <source>
        <dbReference type="EMBL" id="GAL24251.1"/>
    </source>
</evidence>
<dbReference type="EMBL" id="BBMS01000003">
    <property type="protein sequence ID" value="GAL24251.1"/>
    <property type="molecule type" value="Genomic_DNA"/>
</dbReference>
<sequence>MFVKKLLKPIRVKLESYVFSESDSVKIDSNIIDKLNDYYLEDWKEAQKLIVELKKK</sequence>
<protein>
    <submittedName>
        <fullName evidence="1">Uncharacterized protein</fullName>
    </submittedName>
</protein>
<gene>
    <name evidence="1" type="ORF">JCM19239_3954</name>
</gene>
<reference evidence="2" key="1">
    <citation type="submission" date="2014-09" db="EMBL/GenBank/DDBJ databases">
        <title>Vibrio variabilis JCM 19239. (C206) whole genome shotgun sequence.</title>
        <authorList>
            <person name="Sawabe T."/>
            <person name="Meirelles P."/>
            <person name="Nakanishi M."/>
            <person name="Sayaka M."/>
            <person name="Hattori M."/>
            <person name="Ohkuma M."/>
        </authorList>
    </citation>
    <scope>NUCLEOTIDE SEQUENCE [LARGE SCALE GENOMIC DNA]</scope>
    <source>
        <strain evidence="2">JCM 19239</strain>
    </source>
</reference>
<reference evidence="2" key="2">
    <citation type="submission" date="2014-09" db="EMBL/GenBank/DDBJ databases">
        <authorList>
            <consortium name="NBRP consortium"/>
            <person name="Sawabe T."/>
            <person name="Meirelles P."/>
            <person name="Nakanishi M."/>
            <person name="Sayaka M."/>
            <person name="Hattori M."/>
            <person name="Ohkuma M."/>
        </authorList>
    </citation>
    <scope>NUCLEOTIDE SEQUENCE [LARGE SCALE GENOMIC DNA]</scope>
    <source>
        <strain evidence="2">JCM 19239</strain>
    </source>
</reference>
<keyword evidence="2" id="KW-1185">Reference proteome</keyword>
<name>A0ABQ0J681_9VIBR</name>
<organism evidence="1 2">
    <name type="scientific">Vibrio variabilis</name>
    <dbReference type="NCBI Taxonomy" id="990271"/>
    <lineage>
        <taxon>Bacteria</taxon>
        <taxon>Pseudomonadati</taxon>
        <taxon>Pseudomonadota</taxon>
        <taxon>Gammaproteobacteria</taxon>
        <taxon>Vibrionales</taxon>
        <taxon>Vibrionaceae</taxon>
        <taxon>Vibrio</taxon>
    </lineage>
</organism>
<evidence type="ECO:0000313" key="2">
    <source>
        <dbReference type="Proteomes" id="UP000029223"/>
    </source>
</evidence>
<comment type="caution">
    <text evidence="1">The sequence shown here is derived from an EMBL/GenBank/DDBJ whole genome shotgun (WGS) entry which is preliminary data.</text>
</comment>
<proteinExistence type="predicted"/>
<accession>A0ABQ0J681</accession>
<dbReference type="Proteomes" id="UP000029223">
    <property type="component" value="Unassembled WGS sequence"/>
</dbReference>